<organism evidence="4 5">
    <name type="scientific">Nocardioides deserti</name>
    <dbReference type="NCBI Taxonomy" id="1588644"/>
    <lineage>
        <taxon>Bacteria</taxon>
        <taxon>Bacillati</taxon>
        <taxon>Actinomycetota</taxon>
        <taxon>Actinomycetes</taxon>
        <taxon>Propionibacteriales</taxon>
        <taxon>Nocardioidaceae</taxon>
        <taxon>Nocardioides</taxon>
    </lineage>
</organism>
<dbReference type="Pfam" id="PF00293">
    <property type="entry name" value="NUDIX"/>
    <property type="match status" value="1"/>
</dbReference>
<evidence type="ECO:0000256" key="1">
    <source>
        <dbReference type="ARBA" id="ARBA00001946"/>
    </source>
</evidence>
<dbReference type="InterPro" id="IPR015797">
    <property type="entry name" value="NUDIX_hydrolase-like_dom_sf"/>
</dbReference>
<accession>A0ABR6UBS3</accession>
<dbReference type="EMBL" id="JACMYC010000007">
    <property type="protein sequence ID" value="MBC2961286.1"/>
    <property type="molecule type" value="Genomic_DNA"/>
</dbReference>
<gene>
    <name evidence="4" type="ORF">H7344_13355</name>
</gene>
<dbReference type="Proteomes" id="UP000604001">
    <property type="component" value="Unassembled WGS sequence"/>
</dbReference>
<proteinExistence type="predicted"/>
<dbReference type="Gene3D" id="3.90.79.10">
    <property type="entry name" value="Nucleoside Triphosphate Pyrophosphohydrolase"/>
    <property type="match status" value="1"/>
</dbReference>
<evidence type="ECO:0000313" key="5">
    <source>
        <dbReference type="Proteomes" id="UP000604001"/>
    </source>
</evidence>
<dbReference type="PANTHER" id="PTHR43046">
    <property type="entry name" value="GDP-MANNOSE MANNOSYL HYDROLASE"/>
    <property type="match status" value="1"/>
</dbReference>
<comment type="cofactor">
    <cofactor evidence="1">
        <name>Mg(2+)</name>
        <dbReference type="ChEBI" id="CHEBI:18420"/>
    </cofactor>
</comment>
<dbReference type="CDD" id="cd04683">
    <property type="entry name" value="NUDIX_Hydrolase"/>
    <property type="match status" value="1"/>
</dbReference>
<dbReference type="InterPro" id="IPR000086">
    <property type="entry name" value="NUDIX_hydrolase_dom"/>
</dbReference>
<reference evidence="4 5" key="1">
    <citation type="submission" date="2020-08" db="EMBL/GenBank/DDBJ databases">
        <title>novel species in genus Nocardioides.</title>
        <authorList>
            <person name="Zhang G."/>
        </authorList>
    </citation>
    <scope>NUCLEOTIDE SEQUENCE [LARGE SCALE GENOMIC DNA]</scope>
    <source>
        <strain evidence="4 5">SC8A-24</strain>
    </source>
</reference>
<protein>
    <submittedName>
        <fullName evidence="4">NUDIX domain-containing protein</fullName>
    </submittedName>
</protein>
<evidence type="ECO:0000259" key="3">
    <source>
        <dbReference type="PROSITE" id="PS51462"/>
    </source>
</evidence>
<keyword evidence="5" id="KW-1185">Reference proteome</keyword>
<dbReference type="SUPFAM" id="SSF55811">
    <property type="entry name" value="Nudix"/>
    <property type="match status" value="1"/>
</dbReference>
<name>A0ABR6UBS3_9ACTN</name>
<dbReference type="PANTHER" id="PTHR43046:SF16">
    <property type="entry name" value="ADP-RIBOSE PYROPHOSPHATASE YJHB-RELATED"/>
    <property type="match status" value="1"/>
</dbReference>
<evidence type="ECO:0000256" key="2">
    <source>
        <dbReference type="ARBA" id="ARBA00022801"/>
    </source>
</evidence>
<sequence>MSEDVTGDPLHGRFVVVPAAYVFLLRDAQRPGSPGDTGSTGDTEVLLQLRSGTGYMDDHWAAAAAGHVERGETAYDAARREAREELAVDGLDLAFVTAMQRTRGGEPIDERIDFFFTARAWSGEPRIVEPDKAADLRWWPLDALPDPVVPHEAAVLAGIRSGTSTPYSTFGFDAAVDQRDEED</sequence>
<feature type="domain" description="Nudix hydrolase" evidence="3">
    <location>
        <begin position="15"/>
        <end position="161"/>
    </location>
</feature>
<comment type="caution">
    <text evidence="4">The sequence shown here is derived from an EMBL/GenBank/DDBJ whole genome shotgun (WGS) entry which is preliminary data.</text>
</comment>
<evidence type="ECO:0000313" key="4">
    <source>
        <dbReference type="EMBL" id="MBC2961286.1"/>
    </source>
</evidence>
<dbReference type="PROSITE" id="PS51462">
    <property type="entry name" value="NUDIX"/>
    <property type="match status" value="1"/>
</dbReference>
<keyword evidence="2" id="KW-0378">Hydrolase</keyword>